<dbReference type="SFLD" id="SFLDG01129">
    <property type="entry name" value="C1.5:_HAD__Beta-PGM__Phosphata"/>
    <property type="match status" value="1"/>
</dbReference>
<reference evidence="5" key="1">
    <citation type="journal article" date="2020" name="mSystems">
        <title>Genome- and Community-Level Interaction Insights into Carbon Utilization and Element Cycling Functions of Hydrothermarchaeota in Hydrothermal Sediment.</title>
        <authorList>
            <person name="Zhou Z."/>
            <person name="Liu Y."/>
            <person name="Xu W."/>
            <person name="Pan J."/>
            <person name="Luo Z.H."/>
            <person name="Li M."/>
        </authorList>
    </citation>
    <scope>NUCLEOTIDE SEQUENCE [LARGE SCALE GENOMIC DNA]</scope>
    <source>
        <strain evidence="5">SpSt-855</strain>
    </source>
</reference>
<gene>
    <name evidence="5" type="ORF">ENW50_00180</name>
</gene>
<dbReference type="GO" id="GO:0006281">
    <property type="term" value="P:DNA repair"/>
    <property type="evidence" value="ECO:0007669"/>
    <property type="project" value="TreeGrafter"/>
</dbReference>
<dbReference type="InterPro" id="IPR006439">
    <property type="entry name" value="HAD-SF_hydro_IA"/>
</dbReference>
<comment type="catalytic activity">
    <reaction evidence="1">
        <text>2-phosphoglycolate + H2O = glycolate + phosphate</text>
        <dbReference type="Rhea" id="RHEA:14369"/>
        <dbReference type="ChEBI" id="CHEBI:15377"/>
        <dbReference type="ChEBI" id="CHEBI:29805"/>
        <dbReference type="ChEBI" id="CHEBI:43474"/>
        <dbReference type="ChEBI" id="CHEBI:58033"/>
        <dbReference type="EC" id="3.1.3.18"/>
    </reaction>
</comment>
<evidence type="ECO:0000256" key="2">
    <source>
        <dbReference type="ARBA" id="ARBA00004818"/>
    </source>
</evidence>
<comment type="similarity">
    <text evidence="3">Belongs to the HAD-like hydrolase superfamily. CbbY/CbbZ/Gph/YieH family.</text>
</comment>
<dbReference type="GO" id="GO:0008967">
    <property type="term" value="F:phosphoglycolate phosphatase activity"/>
    <property type="evidence" value="ECO:0007669"/>
    <property type="project" value="UniProtKB-EC"/>
</dbReference>
<protein>
    <recommendedName>
        <fullName evidence="4">phosphoglycolate phosphatase</fullName>
        <ecNumber evidence="4">3.1.3.18</ecNumber>
    </recommendedName>
</protein>
<evidence type="ECO:0000256" key="3">
    <source>
        <dbReference type="ARBA" id="ARBA00006171"/>
    </source>
</evidence>
<evidence type="ECO:0000256" key="4">
    <source>
        <dbReference type="ARBA" id="ARBA00013078"/>
    </source>
</evidence>
<dbReference type="EMBL" id="DTKL01000003">
    <property type="protein sequence ID" value="HGY93098.1"/>
    <property type="molecule type" value="Genomic_DNA"/>
</dbReference>
<dbReference type="Gene3D" id="3.40.50.1000">
    <property type="entry name" value="HAD superfamily/HAD-like"/>
    <property type="match status" value="1"/>
</dbReference>
<dbReference type="SUPFAM" id="SSF56784">
    <property type="entry name" value="HAD-like"/>
    <property type="match status" value="1"/>
</dbReference>
<dbReference type="AlphaFoldDB" id="A0A7V4XQ43"/>
<dbReference type="InterPro" id="IPR050155">
    <property type="entry name" value="HAD-like_hydrolase_sf"/>
</dbReference>
<dbReference type="EC" id="3.1.3.18" evidence="4"/>
<proteinExistence type="inferred from homology"/>
<dbReference type="InterPro" id="IPR036412">
    <property type="entry name" value="HAD-like_sf"/>
</dbReference>
<dbReference type="SFLD" id="SFLDS00003">
    <property type="entry name" value="Haloacid_Dehalogenase"/>
    <property type="match status" value="1"/>
</dbReference>
<comment type="caution">
    <text evidence="5">The sequence shown here is derived from an EMBL/GenBank/DDBJ whole genome shotgun (WGS) entry which is preliminary data.</text>
</comment>
<evidence type="ECO:0000256" key="1">
    <source>
        <dbReference type="ARBA" id="ARBA00000830"/>
    </source>
</evidence>
<dbReference type="PANTHER" id="PTHR43434">
    <property type="entry name" value="PHOSPHOGLYCOLATE PHOSPHATASE"/>
    <property type="match status" value="1"/>
</dbReference>
<dbReference type="InterPro" id="IPR023214">
    <property type="entry name" value="HAD_sf"/>
</dbReference>
<dbReference type="InterPro" id="IPR023198">
    <property type="entry name" value="PGP-like_dom2"/>
</dbReference>
<dbReference type="InterPro" id="IPR041492">
    <property type="entry name" value="HAD_2"/>
</dbReference>
<evidence type="ECO:0000313" key="5">
    <source>
        <dbReference type="EMBL" id="HGY93098.1"/>
    </source>
</evidence>
<keyword evidence="5" id="KW-0378">Hydrolase</keyword>
<dbReference type="NCBIfam" id="TIGR01509">
    <property type="entry name" value="HAD-SF-IA-v3"/>
    <property type="match status" value="1"/>
</dbReference>
<dbReference type="NCBIfam" id="TIGR01549">
    <property type="entry name" value="HAD-SF-IA-v1"/>
    <property type="match status" value="1"/>
</dbReference>
<dbReference type="GO" id="GO:0005829">
    <property type="term" value="C:cytosol"/>
    <property type="evidence" value="ECO:0007669"/>
    <property type="project" value="TreeGrafter"/>
</dbReference>
<name>A0A7V4XQ43_9BACT</name>
<dbReference type="Pfam" id="PF13419">
    <property type="entry name" value="HAD_2"/>
    <property type="match status" value="1"/>
</dbReference>
<organism evidence="5">
    <name type="scientific">Acidobacterium capsulatum</name>
    <dbReference type="NCBI Taxonomy" id="33075"/>
    <lineage>
        <taxon>Bacteria</taxon>
        <taxon>Pseudomonadati</taxon>
        <taxon>Acidobacteriota</taxon>
        <taxon>Terriglobia</taxon>
        <taxon>Terriglobales</taxon>
        <taxon>Acidobacteriaceae</taxon>
        <taxon>Acidobacterium</taxon>
    </lineage>
</organism>
<comment type="pathway">
    <text evidence="2">Organic acid metabolism; glycolate biosynthesis; glycolate from 2-phosphoglycolate: step 1/1.</text>
</comment>
<dbReference type="PANTHER" id="PTHR43434:SF1">
    <property type="entry name" value="PHOSPHOGLYCOLATE PHOSPHATASE"/>
    <property type="match status" value="1"/>
</dbReference>
<sequence length="233" mass="25426">MLSVLRPLPVDQIRLVVFDLDGTLIDSRKDLCNAVNAMLVEFHRQPLPEEIIASYIGDGAGMLVRRALGDPHDEPLVDDALQHFLDYYREHKLDHTYVYEGVMESLAKLRALPNGAGMRAMAVLTNKPIGPSLAICAALGLSEHFFRIYGGDSFATKKPDPVGLLALMQEAGVKPEETLMVGDSDVDLLTAQRAGTWSLGCRYGLSPHTIENIPADVLVDTPLELMDAFAAGE</sequence>
<dbReference type="Gene3D" id="1.10.150.240">
    <property type="entry name" value="Putative phosphatase, domain 2"/>
    <property type="match status" value="1"/>
</dbReference>
<accession>A0A7V4XQ43</accession>